<sequence>MRFKISIVIFMLLILIPIPTLQKEILNNIVWTLDGQVIENSMTVELNECNQYSLKEIKNNINKLSNSNLKVDILDDVLALEGKIYINITSEDINSDFNQLKNNILTSINTNDTNVKTYYCTKGKIHDNDYKYVAKLENVLQIIGSKKINVVKSNEGYFGTAYTGYFQNSINTNEKLDMNFSINEYTSGTYVIIGTPIIACIY</sequence>
<organism evidence="1 2">
    <name type="scientific">Clostridium frigidicarnis</name>
    <dbReference type="NCBI Taxonomy" id="84698"/>
    <lineage>
        <taxon>Bacteria</taxon>
        <taxon>Bacillati</taxon>
        <taxon>Bacillota</taxon>
        <taxon>Clostridia</taxon>
        <taxon>Eubacteriales</taxon>
        <taxon>Clostridiaceae</taxon>
        <taxon>Clostridium</taxon>
    </lineage>
</organism>
<dbReference type="RefSeq" id="WP_090041837.1">
    <property type="nucleotide sequence ID" value="NZ_FOKI01000020.1"/>
</dbReference>
<evidence type="ECO:0000313" key="2">
    <source>
        <dbReference type="Proteomes" id="UP000198619"/>
    </source>
</evidence>
<reference evidence="1 2" key="1">
    <citation type="submission" date="2016-10" db="EMBL/GenBank/DDBJ databases">
        <authorList>
            <person name="de Groot N.N."/>
        </authorList>
    </citation>
    <scope>NUCLEOTIDE SEQUENCE [LARGE SCALE GENOMIC DNA]</scope>
    <source>
        <strain evidence="1 2">DSM 12271</strain>
    </source>
</reference>
<dbReference type="EMBL" id="FOKI01000020">
    <property type="protein sequence ID" value="SFB23782.1"/>
    <property type="molecule type" value="Genomic_DNA"/>
</dbReference>
<gene>
    <name evidence="1" type="ORF">SAMN04488528_102011</name>
</gene>
<dbReference type="Proteomes" id="UP000198619">
    <property type="component" value="Unassembled WGS sequence"/>
</dbReference>
<dbReference type="Pfam" id="PF08680">
    <property type="entry name" value="DUF1779"/>
    <property type="match status" value="1"/>
</dbReference>
<proteinExistence type="predicted"/>
<dbReference type="InterPro" id="IPR036209">
    <property type="entry name" value="YwmB-like_sf"/>
</dbReference>
<dbReference type="SUPFAM" id="SSF143842">
    <property type="entry name" value="YwmB-like"/>
    <property type="match status" value="1"/>
</dbReference>
<dbReference type="InterPro" id="IPR014794">
    <property type="entry name" value="DUF1779"/>
</dbReference>
<evidence type="ECO:0000313" key="1">
    <source>
        <dbReference type="EMBL" id="SFB23782.1"/>
    </source>
</evidence>
<dbReference type="OrthoDB" id="1934444at2"/>
<accession>A0A1I0ZEG9</accession>
<protein>
    <submittedName>
        <fullName evidence="1">TATA-box binding</fullName>
    </submittedName>
</protein>
<dbReference type="STRING" id="84698.SAMN04488528_102011"/>
<keyword evidence="2" id="KW-1185">Reference proteome</keyword>
<dbReference type="AlphaFoldDB" id="A0A1I0ZEG9"/>
<dbReference type="Gene3D" id="3.30.360.40">
    <property type="entry name" value="YwmB-like"/>
    <property type="match status" value="1"/>
</dbReference>
<name>A0A1I0ZEG9_9CLOT</name>